<evidence type="ECO:0000313" key="3">
    <source>
        <dbReference type="Proteomes" id="UP000006906"/>
    </source>
</evidence>
<keyword evidence="3" id="KW-1185">Reference proteome</keyword>
<name>A0A2K3D1H1_CHLRE</name>
<organism evidence="2 3">
    <name type="scientific">Chlamydomonas reinhardtii</name>
    <name type="common">Chlamydomonas smithii</name>
    <dbReference type="NCBI Taxonomy" id="3055"/>
    <lineage>
        <taxon>Eukaryota</taxon>
        <taxon>Viridiplantae</taxon>
        <taxon>Chlorophyta</taxon>
        <taxon>core chlorophytes</taxon>
        <taxon>Chlorophyceae</taxon>
        <taxon>CS clade</taxon>
        <taxon>Chlamydomonadales</taxon>
        <taxon>Chlamydomonadaceae</taxon>
        <taxon>Chlamydomonas</taxon>
    </lineage>
</organism>
<dbReference type="PaxDb" id="3055-EDO96062"/>
<dbReference type="KEGG" id="cre:CHLRE_13g605368v5"/>
<protein>
    <submittedName>
        <fullName evidence="2">Uncharacterized protein</fullName>
    </submittedName>
</protein>
<dbReference type="ExpressionAtlas" id="A0A2K3D1H1">
    <property type="expression patterns" value="baseline"/>
</dbReference>
<gene>
    <name evidence="2" type="ORF">CHLRE_13g605368v5</name>
</gene>
<dbReference type="InParanoid" id="A0A2K3D1H1"/>
<dbReference type="Gramene" id="PNW74359">
    <property type="protein sequence ID" value="PNW74359"/>
    <property type="gene ID" value="CHLRE_13g605368v5"/>
</dbReference>
<evidence type="ECO:0000256" key="1">
    <source>
        <dbReference type="SAM" id="MobiDB-lite"/>
    </source>
</evidence>
<feature type="region of interest" description="Disordered" evidence="1">
    <location>
        <begin position="206"/>
        <end position="229"/>
    </location>
</feature>
<sequence>MAEAGQRFPQRQPQQQPHLFEESSYRRLRQALLEIGVHPELASQFTHDDLGLLLRHGFKDARGLLIAKVNILLQVGLRAFCASCIETAQQHAAAAQQNGVVNPGCGVAHQGELLPLAQDVNGPHDQDQLTSGGFQSASTTKWWHDWLPSTSLRVSQSQSQPVSGSMLSCQAVAALPLTSAVPEADAAILDVPSSGSAAAVAASLQRPQQQLGTCRRRHVHRPAPGQERT</sequence>
<evidence type="ECO:0000313" key="2">
    <source>
        <dbReference type="EMBL" id="PNW74359.1"/>
    </source>
</evidence>
<dbReference type="AlphaFoldDB" id="A0A2K3D1H1"/>
<dbReference type="EMBL" id="CM008974">
    <property type="protein sequence ID" value="PNW74359.1"/>
    <property type="molecule type" value="Genomic_DNA"/>
</dbReference>
<dbReference type="RefSeq" id="XP_042917838.1">
    <property type="nucleotide sequence ID" value="XM_043069863.1"/>
</dbReference>
<reference evidence="2 3" key="1">
    <citation type="journal article" date="2007" name="Science">
        <title>The Chlamydomonas genome reveals the evolution of key animal and plant functions.</title>
        <authorList>
            <person name="Merchant S.S."/>
            <person name="Prochnik S.E."/>
            <person name="Vallon O."/>
            <person name="Harris E.H."/>
            <person name="Karpowicz S.J."/>
            <person name="Witman G.B."/>
            <person name="Terry A."/>
            <person name="Salamov A."/>
            <person name="Fritz-Laylin L.K."/>
            <person name="Marechal-Drouard L."/>
            <person name="Marshall W.F."/>
            <person name="Qu L.H."/>
            <person name="Nelson D.R."/>
            <person name="Sanderfoot A.A."/>
            <person name="Spalding M.H."/>
            <person name="Kapitonov V.V."/>
            <person name="Ren Q."/>
            <person name="Ferris P."/>
            <person name="Lindquist E."/>
            <person name="Shapiro H."/>
            <person name="Lucas S.M."/>
            <person name="Grimwood J."/>
            <person name="Schmutz J."/>
            <person name="Cardol P."/>
            <person name="Cerutti H."/>
            <person name="Chanfreau G."/>
            <person name="Chen C.L."/>
            <person name="Cognat V."/>
            <person name="Croft M.T."/>
            <person name="Dent R."/>
            <person name="Dutcher S."/>
            <person name="Fernandez E."/>
            <person name="Fukuzawa H."/>
            <person name="Gonzalez-Ballester D."/>
            <person name="Gonzalez-Halphen D."/>
            <person name="Hallmann A."/>
            <person name="Hanikenne M."/>
            <person name="Hippler M."/>
            <person name="Inwood W."/>
            <person name="Jabbari K."/>
            <person name="Kalanon M."/>
            <person name="Kuras R."/>
            <person name="Lefebvre P.A."/>
            <person name="Lemaire S.D."/>
            <person name="Lobanov A.V."/>
            <person name="Lohr M."/>
            <person name="Manuell A."/>
            <person name="Meier I."/>
            <person name="Mets L."/>
            <person name="Mittag M."/>
            <person name="Mittelmeier T."/>
            <person name="Moroney J.V."/>
            <person name="Moseley J."/>
            <person name="Napoli C."/>
            <person name="Nedelcu A.M."/>
            <person name="Niyogi K."/>
            <person name="Novoselov S.V."/>
            <person name="Paulsen I.T."/>
            <person name="Pazour G."/>
            <person name="Purton S."/>
            <person name="Ral J.P."/>
            <person name="Riano-Pachon D.M."/>
            <person name="Riekhof W."/>
            <person name="Rymarquis L."/>
            <person name="Schroda M."/>
            <person name="Stern D."/>
            <person name="Umen J."/>
            <person name="Willows R."/>
            <person name="Wilson N."/>
            <person name="Zimmer S.L."/>
            <person name="Allmer J."/>
            <person name="Balk J."/>
            <person name="Bisova K."/>
            <person name="Chen C.J."/>
            <person name="Elias M."/>
            <person name="Gendler K."/>
            <person name="Hauser C."/>
            <person name="Lamb M.R."/>
            <person name="Ledford H."/>
            <person name="Long J.C."/>
            <person name="Minagawa J."/>
            <person name="Page M.D."/>
            <person name="Pan J."/>
            <person name="Pootakham W."/>
            <person name="Roje S."/>
            <person name="Rose A."/>
            <person name="Stahlberg E."/>
            <person name="Terauchi A.M."/>
            <person name="Yang P."/>
            <person name="Ball S."/>
            <person name="Bowler C."/>
            <person name="Dieckmann C.L."/>
            <person name="Gladyshev V.N."/>
            <person name="Green P."/>
            <person name="Jorgensen R."/>
            <person name="Mayfield S."/>
            <person name="Mueller-Roeber B."/>
            <person name="Rajamani S."/>
            <person name="Sayre R.T."/>
            <person name="Brokstein P."/>
            <person name="Dubchak I."/>
            <person name="Goodstein D."/>
            <person name="Hornick L."/>
            <person name="Huang Y.W."/>
            <person name="Jhaveri J."/>
            <person name="Luo Y."/>
            <person name="Martinez D."/>
            <person name="Ngau W.C."/>
            <person name="Otillar B."/>
            <person name="Poliakov A."/>
            <person name="Porter A."/>
            <person name="Szajkowski L."/>
            <person name="Werner G."/>
            <person name="Zhou K."/>
            <person name="Grigoriev I.V."/>
            <person name="Rokhsar D.S."/>
            <person name="Grossman A.R."/>
        </authorList>
    </citation>
    <scope>NUCLEOTIDE SEQUENCE [LARGE SCALE GENOMIC DNA]</scope>
    <source>
        <strain evidence="3">CC-503</strain>
    </source>
</reference>
<dbReference type="GeneID" id="5724683"/>
<dbReference type="Proteomes" id="UP000006906">
    <property type="component" value="Chromosome 13"/>
</dbReference>
<proteinExistence type="predicted"/>
<accession>A0A2K3D1H1</accession>